<dbReference type="Proteomes" id="UP000596661">
    <property type="component" value="Chromosome 4"/>
</dbReference>
<dbReference type="PRINTS" id="PR00634">
    <property type="entry name" value="BETALLERGEN"/>
</dbReference>
<comment type="similarity">
    <text evidence="1">Belongs to the BetVI family.</text>
</comment>
<dbReference type="GO" id="GO:0010427">
    <property type="term" value="F:abscisic acid binding"/>
    <property type="evidence" value="ECO:0007669"/>
    <property type="project" value="InterPro"/>
</dbReference>
<dbReference type="GO" id="GO:0006952">
    <property type="term" value="P:defense response"/>
    <property type="evidence" value="ECO:0007669"/>
    <property type="project" value="UniProtKB-KW"/>
</dbReference>
<dbReference type="GO" id="GO:0038023">
    <property type="term" value="F:signaling receptor activity"/>
    <property type="evidence" value="ECO:0007669"/>
    <property type="project" value="InterPro"/>
</dbReference>
<dbReference type="GO" id="GO:0009738">
    <property type="term" value="P:abscisic acid-activated signaling pathway"/>
    <property type="evidence" value="ECO:0007669"/>
    <property type="project" value="InterPro"/>
</dbReference>
<dbReference type="Pfam" id="PF00407">
    <property type="entry name" value="Bet_v_1"/>
    <property type="match status" value="2"/>
</dbReference>
<dbReference type="CDD" id="cd07816">
    <property type="entry name" value="Bet_v1-like"/>
    <property type="match status" value="1"/>
</dbReference>
<evidence type="ECO:0000256" key="3">
    <source>
        <dbReference type="ARBA" id="ARBA00023265"/>
    </source>
</evidence>
<reference evidence="5" key="2">
    <citation type="submission" date="2021-03" db="UniProtKB">
        <authorList>
            <consortium name="EnsemblPlants"/>
        </authorList>
    </citation>
    <scope>IDENTIFICATION</scope>
</reference>
<dbReference type="InterPro" id="IPR051761">
    <property type="entry name" value="MLP-like_ligand-binding"/>
</dbReference>
<dbReference type="OMA" id="RITHSMF"/>
<protein>
    <recommendedName>
        <fullName evidence="4">Bet v I/Major latex protein domain-containing protein</fullName>
    </recommendedName>
</protein>
<reference evidence="5" key="1">
    <citation type="submission" date="2018-11" db="EMBL/GenBank/DDBJ databases">
        <authorList>
            <person name="Grassa J C."/>
        </authorList>
    </citation>
    <scope>NUCLEOTIDE SEQUENCE [LARGE SCALE GENOMIC DNA]</scope>
</reference>
<dbReference type="GO" id="GO:0004864">
    <property type="term" value="F:protein phosphatase inhibitor activity"/>
    <property type="evidence" value="ECO:0007669"/>
    <property type="project" value="InterPro"/>
</dbReference>
<dbReference type="EnsemblPlants" id="evm.model.04.160">
    <property type="protein sequence ID" value="cds.evm.model.04.160"/>
    <property type="gene ID" value="evm.TU.04.160"/>
</dbReference>
<organism evidence="5 6">
    <name type="scientific">Cannabis sativa</name>
    <name type="common">Hemp</name>
    <name type="synonym">Marijuana</name>
    <dbReference type="NCBI Taxonomy" id="3483"/>
    <lineage>
        <taxon>Eukaryota</taxon>
        <taxon>Viridiplantae</taxon>
        <taxon>Streptophyta</taxon>
        <taxon>Embryophyta</taxon>
        <taxon>Tracheophyta</taxon>
        <taxon>Spermatophyta</taxon>
        <taxon>Magnoliopsida</taxon>
        <taxon>eudicotyledons</taxon>
        <taxon>Gunneridae</taxon>
        <taxon>Pentapetalae</taxon>
        <taxon>rosids</taxon>
        <taxon>fabids</taxon>
        <taxon>Rosales</taxon>
        <taxon>Cannabaceae</taxon>
        <taxon>Cannabis</taxon>
    </lineage>
</organism>
<dbReference type="PANTHER" id="PTHR31907">
    <property type="entry name" value="MLP-LIKE PROTEIN 423"/>
    <property type="match status" value="1"/>
</dbReference>
<dbReference type="InterPro" id="IPR000916">
    <property type="entry name" value="Bet_v_I/MLP"/>
</dbReference>
<keyword evidence="6" id="KW-1185">Reference proteome</keyword>
<dbReference type="SMART" id="SM01037">
    <property type="entry name" value="Bet_v_1"/>
    <property type="match status" value="1"/>
</dbReference>
<evidence type="ECO:0000313" key="6">
    <source>
        <dbReference type="Proteomes" id="UP000596661"/>
    </source>
</evidence>
<keyword evidence="2" id="KW-0611">Plant defense</keyword>
<sequence length="239" mass="27468">MERKKIEDELDCKSNANKIWASLRDLYYVYPKAFPPGTYKSIDVLHGDGVHPGSIRVRTYKEGSPITMFKEKIEVVDEEKKIFGFSIIGGDLLKDYKSFKMNKVWESLRDFIYIYPKAFPHDYKSVEVLEGDGIKPGSVRFITYGEGSPLVKVSKERIEVVDVPNKIFCYNVIEGDLLKYYKSFKANVQVVPKEEGSVLKWSCEFEKATDETPDPDAIKDFAIKNFKELDDYIIANNKA</sequence>
<evidence type="ECO:0000256" key="2">
    <source>
        <dbReference type="ARBA" id="ARBA00022821"/>
    </source>
</evidence>
<feature type="domain" description="Bet v I/Major latex protein" evidence="4">
    <location>
        <begin position="92"/>
        <end position="236"/>
    </location>
</feature>
<keyword evidence="3" id="KW-0568">Pathogenesis-related protein</keyword>
<dbReference type="EMBL" id="UZAU01000358">
    <property type="status" value="NOT_ANNOTATED_CDS"/>
    <property type="molecule type" value="Genomic_DNA"/>
</dbReference>
<dbReference type="AlphaFoldDB" id="A0A803PDS1"/>
<name>A0A803PDS1_CANSA</name>
<evidence type="ECO:0000313" key="5">
    <source>
        <dbReference type="EnsemblPlants" id="cds.evm.model.04.160"/>
    </source>
</evidence>
<dbReference type="SUPFAM" id="SSF55961">
    <property type="entry name" value="Bet v1-like"/>
    <property type="match status" value="2"/>
</dbReference>
<evidence type="ECO:0000256" key="1">
    <source>
        <dbReference type="ARBA" id="ARBA00009744"/>
    </source>
</evidence>
<accession>A0A803PDS1</accession>
<dbReference type="Gramene" id="evm.model.04.160">
    <property type="protein sequence ID" value="cds.evm.model.04.160"/>
    <property type="gene ID" value="evm.TU.04.160"/>
</dbReference>
<dbReference type="InterPro" id="IPR023393">
    <property type="entry name" value="START-like_dom_sf"/>
</dbReference>
<evidence type="ECO:0000259" key="4">
    <source>
        <dbReference type="SMART" id="SM01037"/>
    </source>
</evidence>
<dbReference type="InterPro" id="IPR024949">
    <property type="entry name" value="Bet_v_I_allergen"/>
</dbReference>
<proteinExistence type="inferred from homology"/>
<dbReference type="FunFam" id="3.30.530.20:FF:000007">
    <property type="entry name" value="Major pollen allergen Bet v 1-A"/>
    <property type="match status" value="1"/>
</dbReference>
<dbReference type="Gene3D" id="3.30.530.20">
    <property type="match status" value="2"/>
</dbReference>